<dbReference type="EMBL" id="MKQR01000007">
    <property type="protein sequence ID" value="OLR94558.1"/>
    <property type="molecule type" value="Genomic_DNA"/>
</dbReference>
<accession>A0A1Q9LRB9</accession>
<dbReference type="RefSeq" id="WP_075973936.1">
    <property type="nucleotide sequence ID" value="NZ_MKQR01000007.1"/>
</dbReference>
<feature type="region of interest" description="Disordered" evidence="1">
    <location>
        <begin position="51"/>
        <end position="93"/>
    </location>
</feature>
<evidence type="ECO:0000313" key="2">
    <source>
        <dbReference type="EMBL" id="OLR94558.1"/>
    </source>
</evidence>
<reference evidence="2 3" key="1">
    <citation type="submission" date="2016-10" db="EMBL/GenBank/DDBJ databases">
        <title>The Draft Genome Sequence of Actinokineospora bangkokensis 44EHWT reveals the biosynthetic pathway of antifungal compounds Thailandins with unusual extender unit butylmalonyl-CoA.</title>
        <authorList>
            <person name="Greule A."/>
            <person name="Intra B."/>
            <person name="Flemming S."/>
            <person name="Rommel M.G."/>
            <person name="Panbangred W."/>
            <person name="Bechthold A."/>
        </authorList>
    </citation>
    <scope>NUCLEOTIDE SEQUENCE [LARGE SCALE GENOMIC DNA]</scope>
    <source>
        <strain evidence="2 3">44EHW</strain>
    </source>
</reference>
<proteinExistence type="predicted"/>
<protein>
    <submittedName>
        <fullName evidence="2">Uncharacterized protein</fullName>
    </submittedName>
</protein>
<organism evidence="2 3">
    <name type="scientific">Actinokineospora bangkokensis</name>
    <dbReference type="NCBI Taxonomy" id="1193682"/>
    <lineage>
        <taxon>Bacteria</taxon>
        <taxon>Bacillati</taxon>
        <taxon>Actinomycetota</taxon>
        <taxon>Actinomycetes</taxon>
        <taxon>Pseudonocardiales</taxon>
        <taxon>Pseudonocardiaceae</taxon>
        <taxon>Actinokineospora</taxon>
    </lineage>
</organism>
<gene>
    <name evidence="2" type="ORF">BJP25_12530</name>
</gene>
<dbReference type="OrthoDB" id="3697459at2"/>
<comment type="caution">
    <text evidence="2">The sequence shown here is derived from an EMBL/GenBank/DDBJ whole genome shotgun (WGS) entry which is preliminary data.</text>
</comment>
<dbReference type="Proteomes" id="UP000186040">
    <property type="component" value="Unassembled WGS sequence"/>
</dbReference>
<name>A0A1Q9LRB9_9PSEU</name>
<keyword evidence="3" id="KW-1185">Reference proteome</keyword>
<dbReference type="STRING" id="1193682.BJP25_12530"/>
<dbReference type="AlphaFoldDB" id="A0A1Q9LRB9"/>
<evidence type="ECO:0000313" key="3">
    <source>
        <dbReference type="Proteomes" id="UP000186040"/>
    </source>
</evidence>
<sequence length="93" mass="10069">MRNTRVRELVARLLAEHPDVASVDREVDLGDKGRVQRVTCTDGVVIDLLVTSTSPPGGDDHRKPERIVTKTRAQQEGGAPAGTPPSAQPEFSR</sequence>
<feature type="compositionally biased region" description="Basic and acidic residues" evidence="1">
    <location>
        <begin position="58"/>
        <end position="68"/>
    </location>
</feature>
<evidence type="ECO:0000256" key="1">
    <source>
        <dbReference type="SAM" id="MobiDB-lite"/>
    </source>
</evidence>